<keyword evidence="3" id="KW-0808">Transferase</keyword>
<keyword evidence="4" id="KW-1185">Reference proteome</keyword>
<comment type="caution">
    <text evidence="3">The sequence shown here is derived from an EMBL/GenBank/DDBJ whole genome shotgun (WGS) entry which is preliminary data.</text>
</comment>
<name>A0ABP2RIC9_9LEPT</name>
<dbReference type="GO" id="GO:0016757">
    <property type="term" value="F:glycosyltransferase activity"/>
    <property type="evidence" value="ECO:0007669"/>
    <property type="project" value="UniProtKB-KW"/>
</dbReference>
<evidence type="ECO:0000313" key="4">
    <source>
        <dbReference type="Proteomes" id="UP000018720"/>
    </source>
</evidence>
<dbReference type="CDD" id="cd03801">
    <property type="entry name" value="GT4_PimA-like"/>
    <property type="match status" value="1"/>
</dbReference>
<dbReference type="EMBL" id="AHOM02000004">
    <property type="protein sequence ID" value="EJZ43311.1"/>
    <property type="molecule type" value="Genomic_DNA"/>
</dbReference>
<dbReference type="Pfam" id="PF00534">
    <property type="entry name" value="Glycos_transf_1"/>
    <property type="match status" value="1"/>
</dbReference>
<proteinExistence type="predicted"/>
<dbReference type="Proteomes" id="UP000018720">
    <property type="component" value="Unassembled WGS sequence"/>
</dbReference>
<accession>A0ABP2RIC9</accession>
<dbReference type="InterPro" id="IPR050194">
    <property type="entry name" value="Glycosyltransferase_grp1"/>
</dbReference>
<dbReference type="PROSITE" id="PS51257">
    <property type="entry name" value="PROKAR_LIPOPROTEIN"/>
    <property type="match status" value="1"/>
</dbReference>
<reference evidence="3 4" key="1">
    <citation type="submission" date="2012-08" db="EMBL/GenBank/DDBJ databases">
        <authorList>
            <person name="Harkins D.M."/>
            <person name="Durkin A.S."/>
            <person name="Selengut J.D."/>
            <person name="Sanka R."/>
            <person name="DePew J."/>
            <person name="Purushe J."/>
            <person name="Matthias M.A."/>
            <person name="Vinetz J.M."/>
            <person name="Sutton G.G."/>
            <person name="Nelson W.C."/>
            <person name="Fouts D.E."/>
        </authorList>
    </citation>
    <scope>NUCLEOTIDE SEQUENCE [LARGE SCALE GENOMIC DNA]</scope>
    <source>
        <strain evidence="3 4">MMD4847</strain>
    </source>
</reference>
<sequence>MRDAKILMIGWEYPPNITGGLGVACKEIARNIASMGYKVDFIVPRLHGNEEEIDGIRLLDIRKGWDLLGIDEKEELIRENEMILESLPERLMFSPYFSPGKTEGWSKRITRSSIYTEEGVEVPELSEQIPEISGGYGPDLFYDIRKFAKIISLLGEKLRPDLIHAHDWMTFIAANELKQRRNIPIILHVHATEFDRCGENGNDEIKRIEREGFESADRIVSVSEYTKSIIRERYGIDENKIYVAHNGISSLEKEEENSQENNITDPIVLFLGRITHQKGPDYFIRAAAKIVREIPDVKFVMAGSGDLQNRMIELAADLGLGGYFHYTGYLNEEKTHRLYNMCSVFIMPSVSEPFGLTALEAMSHKRPVVLSKQSGVSEIVNQCLKFDFWDTDSLAEKTISILKYGPLREEIGNQARAESERINWTATAKKIANVYRSFL</sequence>
<dbReference type="SUPFAM" id="SSF53756">
    <property type="entry name" value="UDP-Glycosyltransferase/glycogen phosphorylase"/>
    <property type="match status" value="1"/>
</dbReference>
<dbReference type="PANTHER" id="PTHR45947">
    <property type="entry name" value="SULFOQUINOVOSYL TRANSFERASE SQD2"/>
    <property type="match status" value="1"/>
</dbReference>
<evidence type="ECO:0000259" key="1">
    <source>
        <dbReference type="Pfam" id="PF00534"/>
    </source>
</evidence>
<evidence type="ECO:0000313" key="3">
    <source>
        <dbReference type="EMBL" id="EJZ43311.1"/>
    </source>
</evidence>
<dbReference type="Pfam" id="PF13439">
    <property type="entry name" value="Glyco_transf_4"/>
    <property type="match status" value="1"/>
</dbReference>
<feature type="domain" description="Glycosyltransferase subfamily 4-like N-terminal" evidence="2">
    <location>
        <begin position="130"/>
        <end position="248"/>
    </location>
</feature>
<dbReference type="EC" id="2.4.-.-" evidence="3"/>
<dbReference type="Gene3D" id="3.40.50.2000">
    <property type="entry name" value="Glycogen Phosphorylase B"/>
    <property type="match status" value="2"/>
</dbReference>
<dbReference type="PANTHER" id="PTHR45947:SF3">
    <property type="entry name" value="SULFOQUINOVOSYL TRANSFERASE SQD2"/>
    <property type="match status" value="1"/>
</dbReference>
<feature type="domain" description="Glycosyl transferase family 1" evidence="1">
    <location>
        <begin position="255"/>
        <end position="417"/>
    </location>
</feature>
<evidence type="ECO:0000259" key="2">
    <source>
        <dbReference type="Pfam" id="PF13439"/>
    </source>
</evidence>
<organism evidence="3 4">
    <name type="scientific">Leptospira licerasiae str. MMD4847</name>
    <dbReference type="NCBI Taxonomy" id="1049971"/>
    <lineage>
        <taxon>Bacteria</taxon>
        <taxon>Pseudomonadati</taxon>
        <taxon>Spirochaetota</taxon>
        <taxon>Spirochaetia</taxon>
        <taxon>Leptospirales</taxon>
        <taxon>Leptospiraceae</taxon>
        <taxon>Leptospira</taxon>
    </lineage>
</organism>
<gene>
    <name evidence="3" type="ORF">LEP1GSC178_3015</name>
</gene>
<keyword evidence="3" id="KW-0328">Glycosyltransferase</keyword>
<dbReference type="InterPro" id="IPR001296">
    <property type="entry name" value="Glyco_trans_1"/>
</dbReference>
<dbReference type="InterPro" id="IPR028098">
    <property type="entry name" value="Glyco_trans_4-like_N"/>
</dbReference>
<protein>
    <submittedName>
        <fullName evidence="3">Glycosyltransferase, group 1 family protein</fullName>
        <ecNumber evidence="3">2.4.-.-</ecNumber>
    </submittedName>
</protein>